<dbReference type="Proteomes" id="UP000034493">
    <property type="component" value="Unassembled WGS sequence"/>
</dbReference>
<proteinExistence type="predicted"/>
<accession>A0A0G0Y502</accession>
<protein>
    <submittedName>
        <fullName evidence="1">Uncharacterized protein</fullName>
    </submittedName>
</protein>
<evidence type="ECO:0000313" key="2">
    <source>
        <dbReference type="Proteomes" id="UP000034493"/>
    </source>
</evidence>
<dbReference type="AlphaFoldDB" id="A0A0G0Y502"/>
<reference evidence="1 2" key="1">
    <citation type="journal article" date="2015" name="Nature">
        <title>rRNA introns, odd ribosomes, and small enigmatic genomes across a large radiation of phyla.</title>
        <authorList>
            <person name="Brown C.T."/>
            <person name="Hug L.A."/>
            <person name="Thomas B.C."/>
            <person name="Sharon I."/>
            <person name="Castelle C.J."/>
            <person name="Singh A."/>
            <person name="Wilkins M.J."/>
            <person name="Williams K.H."/>
            <person name="Banfield J.F."/>
        </authorList>
    </citation>
    <scope>NUCLEOTIDE SEQUENCE [LARGE SCALE GENOMIC DNA]</scope>
</reference>
<name>A0A0G0Y502_9BACT</name>
<evidence type="ECO:0000313" key="1">
    <source>
        <dbReference type="EMBL" id="KKS04536.1"/>
    </source>
</evidence>
<dbReference type="EMBL" id="LCBC01000005">
    <property type="protein sequence ID" value="KKS04536.1"/>
    <property type="molecule type" value="Genomic_DNA"/>
</dbReference>
<organism evidence="1 2">
    <name type="scientific">Candidatus Curtissbacteria bacterium GW2011_GWA2_41_24</name>
    <dbReference type="NCBI Taxonomy" id="1618411"/>
    <lineage>
        <taxon>Bacteria</taxon>
        <taxon>Candidatus Curtissiibacteriota</taxon>
    </lineage>
</organism>
<comment type="caution">
    <text evidence="1">The sequence shown here is derived from an EMBL/GenBank/DDBJ whole genome shotgun (WGS) entry which is preliminary data.</text>
</comment>
<sequence length="167" mass="18298">MGSGITLHETKTGSTLRDVVLQMLVDGLDEREIAQQLEKSIFTIKRIVLGIVLKADPNRTRPIKDIKDNLIPAVIDGVEDGSLSVENLAKKPRRDLSAQEALILALTVGRIDSWTIMRKLKIVPLQFDLFRDNICSKLGVSNFLGAVALGTAANMQVQGSKEGQQHV</sequence>
<gene>
    <name evidence="1" type="ORF">UU56_C0005G0035</name>
</gene>